<dbReference type="RefSeq" id="WP_089234375.1">
    <property type="nucleotide sequence ID" value="NZ_FZOY01000007.1"/>
</dbReference>
<sequence>MTLEIPASAALWFLPFAIPVGLWAAWNDMAFMKIPNKSVMTLVGIYAVIGPLALPFDLYLWQWLHLVVVLIIGFVMNMGGLLGAGDAKFAAAMAPFVALGDVGTLCYLFAAVLLASFVCHRAARRIPAIRGAVPDWESWQRKKDFPMGLALGALLILYLALGAVYGA</sequence>
<feature type="transmembrane region" description="Helical" evidence="1">
    <location>
        <begin position="96"/>
        <end position="118"/>
    </location>
</feature>
<proteinExistence type="predicted"/>
<feature type="transmembrane region" description="Helical" evidence="1">
    <location>
        <begin position="145"/>
        <end position="165"/>
    </location>
</feature>
<feature type="transmembrane region" description="Helical" evidence="1">
    <location>
        <begin position="62"/>
        <end position="84"/>
    </location>
</feature>
<dbReference type="Pfam" id="PF01478">
    <property type="entry name" value="Peptidase_A24"/>
    <property type="match status" value="1"/>
</dbReference>
<keyword evidence="1" id="KW-1133">Transmembrane helix</keyword>
<dbReference type="InterPro" id="IPR000045">
    <property type="entry name" value="Prepilin_IV_endopep_pep"/>
</dbReference>
<keyword evidence="1" id="KW-0472">Membrane</keyword>
<name>A0A239KJ36_9RHOB</name>
<feature type="domain" description="Prepilin type IV endopeptidase peptidase" evidence="2">
    <location>
        <begin position="19"/>
        <end position="117"/>
    </location>
</feature>
<feature type="transmembrane region" description="Helical" evidence="1">
    <location>
        <begin position="38"/>
        <end position="56"/>
    </location>
</feature>
<evidence type="ECO:0000256" key="1">
    <source>
        <dbReference type="SAM" id="Phobius"/>
    </source>
</evidence>
<dbReference type="GO" id="GO:0016020">
    <property type="term" value="C:membrane"/>
    <property type="evidence" value="ECO:0007669"/>
    <property type="project" value="InterPro"/>
</dbReference>
<dbReference type="EMBL" id="FZOY01000007">
    <property type="protein sequence ID" value="SNT18387.1"/>
    <property type="molecule type" value="Genomic_DNA"/>
</dbReference>
<feature type="transmembrane region" description="Helical" evidence="1">
    <location>
        <begin position="6"/>
        <end position="26"/>
    </location>
</feature>
<evidence type="ECO:0000259" key="2">
    <source>
        <dbReference type="Pfam" id="PF01478"/>
    </source>
</evidence>
<organism evidence="3 4">
    <name type="scientific">Tropicimonas sediminicola</name>
    <dbReference type="NCBI Taxonomy" id="1031541"/>
    <lineage>
        <taxon>Bacteria</taxon>
        <taxon>Pseudomonadati</taxon>
        <taxon>Pseudomonadota</taxon>
        <taxon>Alphaproteobacteria</taxon>
        <taxon>Rhodobacterales</taxon>
        <taxon>Roseobacteraceae</taxon>
        <taxon>Tropicimonas</taxon>
    </lineage>
</organism>
<protein>
    <submittedName>
        <fullName evidence="3">Prepilin peptidase CpaA</fullName>
    </submittedName>
</protein>
<keyword evidence="4" id="KW-1185">Reference proteome</keyword>
<dbReference type="AlphaFoldDB" id="A0A239KJ36"/>
<evidence type="ECO:0000313" key="3">
    <source>
        <dbReference type="EMBL" id="SNT18387.1"/>
    </source>
</evidence>
<accession>A0A239KJ36</accession>
<dbReference type="OrthoDB" id="7709484at2"/>
<keyword evidence="1" id="KW-0812">Transmembrane</keyword>
<gene>
    <name evidence="3" type="ORF">SAMN05421757_107165</name>
</gene>
<evidence type="ECO:0000313" key="4">
    <source>
        <dbReference type="Proteomes" id="UP000198426"/>
    </source>
</evidence>
<dbReference type="Gene3D" id="1.20.120.1220">
    <property type="match status" value="1"/>
</dbReference>
<reference evidence="3 4" key="1">
    <citation type="submission" date="2017-06" db="EMBL/GenBank/DDBJ databases">
        <authorList>
            <person name="Kim H.J."/>
            <person name="Triplett B.A."/>
        </authorList>
    </citation>
    <scope>NUCLEOTIDE SEQUENCE [LARGE SCALE GENOMIC DNA]</scope>
    <source>
        <strain evidence="3 4">DSM 29339</strain>
    </source>
</reference>
<dbReference type="Proteomes" id="UP000198426">
    <property type="component" value="Unassembled WGS sequence"/>
</dbReference>
<dbReference type="GO" id="GO:0004190">
    <property type="term" value="F:aspartic-type endopeptidase activity"/>
    <property type="evidence" value="ECO:0007669"/>
    <property type="project" value="InterPro"/>
</dbReference>